<gene>
    <name evidence="1" type="ORF">H1Q58_15465</name>
</gene>
<keyword evidence="2" id="KW-1185">Reference proteome</keyword>
<dbReference type="KEGG" id="pdec:H1Q58_15465"/>
<sequence length="108" mass="12921">MSEDSLPTEEWRIRIDDGDDQFTEENLVATETVLQGYKDRLSHLQEPSEKKIVQEVKEVVIRLNALNEEYDFFIETLEREELQEFIMEKAQQVGLETEKDITAEWREW</sequence>
<organism evidence="1 2">
    <name type="scientific">Planococcus maritimus</name>
    <dbReference type="NCBI Taxonomy" id="192421"/>
    <lineage>
        <taxon>Bacteria</taxon>
        <taxon>Bacillati</taxon>
        <taxon>Bacillota</taxon>
        <taxon>Bacilli</taxon>
        <taxon>Bacillales</taxon>
        <taxon>Caryophanaceae</taxon>
        <taxon>Planococcus</taxon>
    </lineage>
</organism>
<evidence type="ECO:0000313" key="1">
    <source>
        <dbReference type="EMBL" id="QMT19096.1"/>
    </source>
</evidence>
<accession>A0A7D7R368</accession>
<proteinExistence type="predicted"/>
<protein>
    <submittedName>
        <fullName evidence="1">Uncharacterized protein</fullName>
    </submittedName>
</protein>
<dbReference type="AlphaFoldDB" id="A0A7D7R368"/>
<name>A0A7D7R368_PLAMR</name>
<dbReference type="Proteomes" id="UP000514716">
    <property type="component" value="Chromosome"/>
</dbReference>
<reference evidence="1 2" key="1">
    <citation type="submission" date="2020-07" db="EMBL/GenBank/DDBJ databases">
        <title>Screening of a cold-adapted Planococcus bacterium producing protease in traditional shrimp paste and protease identification by genome sequencing.</title>
        <authorList>
            <person name="Gao R."/>
            <person name="Leng W."/>
            <person name="Chu Q."/>
            <person name="Wu X."/>
            <person name="Liu H."/>
            <person name="Li X."/>
        </authorList>
    </citation>
    <scope>NUCLEOTIDE SEQUENCE [LARGE SCALE GENOMIC DNA]</scope>
    <source>
        <strain evidence="1 2">XJ11</strain>
    </source>
</reference>
<dbReference type="EMBL" id="CP059540">
    <property type="protein sequence ID" value="QMT19096.1"/>
    <property type="molecule type" value="Genomic_DNA"/>
</dbReference>
<evidence type="ECO:0000313" key="2">
    <source>
        <dbReference type="Proteomes" id="UP000514716"/>
    </source>
</evidence>